<dbReference type="PANTHER" id="PTHR19338">
    <property type="entry name" value="TRANSLOCASE OF INNER MITOCHONDRIAL MEMBRANE 13 HOMOLOG"/>
    <property type="match status" value="1"/>
</dbReference>
<dbReference type="InterPro" id="IPR041118">
    <property type="entry name" value="Rx_N"/>
</dbReference>
<gene>
    <name evidence="8" type="ORF">QYE76_058677</name>
</gene>
<keyword evidence="5" id="KW-0611">Plant defense</keyword>
<dbReference type="CDD" id="cd14798">
    <property type="entry name" value="RX-CC_like"/>
    <property type="match status" value="1"/>
</dbReference>
<dbReference type="InterPro" id="IPR002182">
    <property type="entry name" value="NB-ARC"/>
</dbReference>
<dbReference type="SUPFAM" id="SSF52540">
    <property type="entry name" value="P-loop containing nucleoside triphosphate hydrolases"/>
    <property type="match status" value="1"/>
</dbReference>
<dbReference type="Proteomes" id="UP001231189">
    <property type="component" value="Unassembled WGS sequence"/>
</dbReference>
<comment type="caution">
    <text evidence="8">The sequence shown here is derived from an EMBL/GenBank/DDBJ whole genome shotgun (WGS) entry which is preliminary data.</text>
</comment>
<dbReference type="GO" id="GO:0043531">
    <property type="term" value="F:ADP binding"/>
    <property type="evidence" value="ECO:0007669"/>
    <property type="project" value="InterPro"/>
</dbReference>
<reference evidence="8" key="1">
    <citation type="submission" date="2023-07" db="EMBL/GenBank/DDBJ databases">
        <title>A chromosome-level genome assembly of Lolium multiflorum.</title>
        <authorList>
            <person name="Chen Y."/>
            <person name="Copetti D."/>
            <person name="Kolliker R."/>
            <person name="Studer B."/>
        </authorList>
    </citation>
    <scope>NUCLEOTIDE SEQUENCE</scope>
    <source>
        <strain evidence="8">02402/16</strain>
        <tissue evidence="8">Leaf</tissue>
    </source>
</reference>
<name>A0AAD8T7K7_LOLMU</name>
<keyword evidence="4" id="KW-0547">Nucleotide-binding</keyword>
<evidence type="ECO:0000256" key="3">
    <source>
        <dbReference type="ARBA" id="ARBA00022737"/>
    </source>
</evidence>
<feature type="domain" description="NB-ARC" evidence="6">
    <location>
        <begin position="175"/>
        <end position="276"/>
    </location>
</feature>
<dbReference type="Gene3D" id="1.20.5.4130">
    <property type="match status" value="1"/>
</dbReference>
<sequence>MDAATGAMGSLITKLLELLKEEYRMQTRVKKYVEFLQREMKSMQAALRKVAMPRDQLDEQVKIWANDVRELSYEMEDLVDSFLVRVKAPATDQDSFKGLMKKMANLMRTGKTRHQIADAVKDIKNQVEEVAARRGRYKVDDVAANLATTSTVDPRMLALFKDQRDLVGIEGPRDELIKRLTDGDDVVSKQPPKILSVCGFGGLGKTTLVKAVYDVLLPQFDSGAFVSVGRNTNMKNVLREILLEIDREEYAAIQASTLDETQLIKQICRLLQNKRSKELFYKQLSIG</sequence>
<dbReference type="InterPro" id="IPR038005">
    <property type="entry name" value="RX-like_CC"/>
</dbReference>
<dbReference type="EMBL" id="JAUUTY010000003">
    <property type="protein sequence ID" value="KAK1670518.1"/>
    <property type="molecule type" value="Genomic_DNA"/>
</dbReference>
<dbReference type="Gene3D" id="3.40.50.300">
    <property type="entry name" value="P-loop containing nucleotide triphosphate hydrolases"/>
    <property type="match status" value="1"/>
</dbReference>
<protein>
    <submittedName>
        <fullName evidence="8">Uncharacterized protein</fullName>
    </submittedName>
</protein>
<evidence type="ECO:0000256" key="1">
    <source>
        <dbReference type="ARBA" id="ARBA00008894"/>
    </source>
</evidence>
<evidence type="ECO:0000313" key="8">
    <source>
        <dbReference type="EMBL" id="KAK1670518.1"/>
    </source>
</evidence>
<keyword evidence="2" id="KW-0433">Leucine-rich repeat</keyword>
<evidence type="ECO:0000313" key="9">
    <source>
        <dbReference type="Proteomes" id="UP001231189"/>
    </source>
</evidence>
<evidence type="ECO:0000259" key="7">
    <source>
        <dbReference type="Pfam" id="PF18052"/>
    </source>
</evidence>
<proteinExistence type="inferred from homology"/>
<dbReference type="Pfam" id="PF18052">
    <property type="entry name" value="Rx_N"/>
    <property type="match status" value="1"/>
</dbReference>
<dbReference type="Pfam" id="PF00931">
    <property type="entry name" value="NB-ARC"/>
    <property type="match status" value="1"/>
</dbReference>
<evidence type="ECO:0000256" key="5">
    <source>
        <dbReference type="ARBA" id="ARBA00022821"/>
    </source>
</evidence>
<dbReference type="PANTHER" id="PTHR19338:SF75">
    <property type="entry name" value="OS08G0170100 PROTEIN"/>
    <property type="match status" value="1"/>
</dbReference>
<organism evidence="8 9">
    <name type="scientific">Lolium multiflorum</name>
    <name type="common">Italian ryegrass</name>
    <name type="synonym">Lolium perenne subsp. multiflorum</name>
    <dbReference type="NCBI Taxonomy" id="4521"/>
    <lineage>
        <taxon>Eukaryota</taxon>
        <taxon>Viridiplantae</taxon>
        <taxon>Streptophyta</taxon>
        <taxon>Embryophyta</taxon>
        <taxon>Tracheophyta</taxon>
        <taxon>Spermatophyta</taxon>
        <taxon>Magnoliopsida</taxon>
        <taxon>Liliopsida</taxon>
        <taxon>Poales</taxon>
        <taxon>Poaceae</taxon>
        <taxon>BOP clade</taxon>
        <taxon>Pooideae</taxon>
        <taxon>Poodae</taxon>
        <taxon>Poeae</taxon>
        <taxon>Poeae Chloroplast Group 2 (Poeae type)</taxon>
        <taxon>Loliodinae</taxon>
        <taxon>Loliinae</taxon>
        <taxon>Lolium</taxon>
    </lineage>
</organism>
<evidence type="ECO:0000259" key="6">
    <source>
        <dbReference type="Pfam" id="PF00931"/>
    </source>
</evidence>
<feature type="domain" description="Disease resistance N-terminal" evidence="7">
    <location>
        <begin position="7"/>
        <end position="88"/>
    </location>
</feature>
<dbReference type="GO" id="GO:0006952">
    <property type="term" value="P:defense response"/>
    <property type="evidence" value="ECO:0007669"/>
    <property type="project" value="UniProtKB-KW"/>
</dbReference>
<evidence type="ECO:0000256" key="4">
    <source>
        <dbReference type="ARBA" id="ARBA00022741"/>
    </source>
</evidence>
<evidence type="ECO:0000256" key="2">
    <source>
        <dbReference type="ARBA" id="ARBA00022614"/>
    </source>
</evidence>
<keyword evidence="3" id="KW-0677">Repeat</keyword>
<accession>A0AAD8T7K7</accession>
<dbReference type="AlphaFoldDB" id="A0AAD8T7K7"/>
<comment type="similarity">
    <text evidence="1">Belongs to the disease resistance NB-LRR family.</text>
</comment>
<keyword evidence="9" id="KW-1185">Reference proteome</keyword>
<dbReference type="InterPro" id="IPR027417">
    <property type="entry name" value="P-loop_NTPase"/>
</dbReference>